<feature type="region of interest" description="Disordered" evidence="1">
    <location>
        <begin position="1"/>
        <end position="31"/>
    </location>
</feature>
<proteinExistence type="predicted"/>
<organism evidence="2 3">
    <name type="scientific">Streptomyces puniciscabiei</name>
    <dbReference type="NCBI Taxonomy" id="164348"/>
    <lineage>
        <taxon>Bacteria</taxon>
        <taxon>Bacillati</taxon>
        <taxon>Actinomycetota</taxon>
        <taxon>Actinomycetes</taxon>
        <taxon>Kitasatosporales</taxon>
        <taxon>Streptomycetaceae</taxon>
        <taxon>Streptomyces</taxon>
    </lineage>
</organism>
<protein>
    <submittedName>
        <fullName evidence="2">Uncharacterized protein</fullName>
    </submittedName>
</protein>
<dbReference type="EMBL" id="VFNX01000002">
    <property type="protein sequence ID" value="TQK86801.1"/>
    <property type="molecule type" value="Genomic_DNA"/>
</dbReference>
<gene>
    <name evidence="2" type="ORF">FB563_6955</name>
</gene>
<dbReference type="OrthoDB" id="4500964at2"/>
<keyword evidence="3" id="KW-1185">Reference proteome</keyword>
<evidence type="ECO:0000256" key="1">
    <source>
        <dbReference type="SAM" id="MobiDB-lite"/>
    </source>
</evidence>
<accession>A0A542TIZ0</accession>
<dbReference type="RefSeq" id="WP_055708054.1">
    <property type="nucleotide sequence ID" value="NZ_JBPJFI010000001.1"/>
</dbReference>
<evidence type="ECO:0000313" key="3">
    <source>
        <dbReference type="Proteomes" id="UP000318103"/>
    </source>
</evidence>
<name>A0A542TIZ0_9ACTN</name>
<sequence>MSKAPSPGFRPTHVVPPRGMPAWEAPDPARPTLPLDPLLPVELVERRGDWGYIRCANGWGAWVDGRRLVAVPEDPPAADGSADTADPRPALARAEQALADYRSAVEELAAGTLDGEDFQDRTRGLRIGIVVDGESMWLYDPEEGRWVYGDGRRLTTYATDREVTGEDGTGHAPTRLVAPEGER</sequence>
<feature type="region of interest" description="Disordered" evidence="1">
    <location>
        <begin position="160"/>
        <end position="183"/>
    </location>
</feature>
<dbReference type="Proteomes" id="UP000318103">
    <property type="component" value="Unassembled WGS sequence"/>
</dbReference>
<comment type="caution">
    <text evidence="2">The sequence shown here is derived from an EMBL/GenBank/DDBJ whole genome shotgun (WGS) entry which is preliminary data.</text>
</comment>
<dbReference type="STRING" id="164348.BFF78_39030"/>
<dbReference type="AlphaFoldDB" id="A0A542TIZ0"/>
<evidence type="ECO:0000313" key="2">
    <source>
        <dbReference type="EMBL" id="TQK86801.1"/>
    </source>
</evidence>
<reference evidence="2 3" key="1">
    <citation type="submission" date="2019-06" db="EMBL/GenBank/DDBJ databases">
        <title>Sequencing the genomes of 1000 actinobacteria strains.</title>
        <authorList>
            <person name="Klenk H.-P."/>
        </authorList>
    </citation>
    <scope>NUCLEOTIDE SEQUENCE [LARGE SCALE GENOMIC DNA]</scope>
    <source>
        <strain evidence="2 3">DSM 41929</strain>
    </source>
</reference>